<dbReference type="GeneID" id="39590941"/>
<evidence type="ECO:0000313" key="2">
    <source>
        <dbReference type="EMBL" id="RSH84866.1"/>
    </source>
</evidence>
<dbReference type="Pfam" id="PF21962">
    <property type="entry name" value="DUF6924"/>
    <property type="match status" value="1"/>
</dbReference>
<feature type="domain" description="DUF6924" evidence="1">
    <location>
        <begin position="10"/>
        <end position="141"/>
    </location>
</feature>
<keyword evidence="3" id="KW-1185">Reference proteome</keyword>
<gene>
    <name evidence="2" type="ORF">EHS24_006398</name>
</gene>
<proteinExistence type="predicted"/>
<dbReference type="RefSeq" id="XP_028478314.1">
    <property type="nucleotide sequence ID" value="XM_028621862.1"/>
</dbReference>
<dbReference type="Proteomes" id="UP000279236">
    <property type="component" value="Unassembled WGS sequence"/>
</dbReference>
<dbReference type="InterPro" id="IPR053832">
    <property type="entry name" value="DUF6924"/>
</dbReference>
<evidence type="ECO:0000259" key="1">
    <source>
        <dbReference type="Pfam" id="PF21962"/>
    </source>
</evidence>
<dbReference type="OrthoDB" id="2999570at2759"/>
<comment type="caution">
    <text evidence="2">The sequence shown here is derived from an EMBL/GenBank/DDBJ whole genome shotgun (WGS) entry which is preliminary data.</text>
</comment>
<dbReference type="EMBL" id="RSCE01000003">
    <property type="protein sequence ID" value="RSH84866.1"/>
    <property type="molecule type" value="Genomic_DNA"/>
</dbReference>
<name>A0A427Y148_9TREE</name>
<accession>A0A427Y148</accession>
<protein>
    <recommendedName>
        <fullName evidence="1">DUF6924 domain-containing protein</fullName>
    </recommendedName>
</protein>
<reference evidence="2 3" key="1">
    <citation type="submission" date="2018-11" db="EMBL/GenBank/DDBJ databases">
        <title>Genome sequence of Apiotrichum porosum DSM 27194.</title>
        <authorList>
            <person name="Aliyu H."/>
            <person name="Gorte O."/>
            <person name="Ochsenreither K."/>
        </authorList>
    </citation>
    <scope>NUCLEOTIDE SEQUENCE [LARGE SCALE GENOMIC DNA]</scope>
    <source>
        <strain evidence="2 3">DSM 27194</strain>
    </source>
</reference>
<evidence type="ECO:0000313" key="3">
    <source>
        <dbReference type="Proteomes" id="UP000279236"/>
    </source>
</evidence>
<dbReference type="AlphaFoldDB" id="A0A427Y148"/>
<organism evidence="2 3">
    <name type="scientific">Apiotrichum porosum</name>
    <dbReference type="NCBI Taxonomy" id="105984"/>
    <lineage>
        <taxon>Eukaryota</taxon>
        <taxon>Fungi</taxon>
        <taxon>Dikarya</taxon>
        <taxon>Basidiomycota</taxon>
        <taxon>Agaricomycotina</taxon>
        <taxon>Tremellomycetes</taxon>
        <taxon>Trichosporonales</taxon>
        <taxon>Trichosporonaceae</taxon>
        <taxon>Apiotrichum</taxon>
    </lineage>
</organism>
<sequence length="174" mass="19124">MPSLPASNDSPLVRTSFTSDTAWTTLLRRTAETNSEGFRAYVHPVDDKAWADASPATLAKAAKESKVNALVLFIADERALREEGLPVLCVELAPDWDGEEEPRTFRCVVAELWAVENNLNIANMDWEDWEGALDEDGVHRGLTRGDNVQTGGEAPPLLLGEVPVMTLPTLKRPE</sequence>